<proteinExistence type="predicted"/>
<evidence type="ECO:0008006" key="3">
    <source>
        <dbReference type="Google" id="ProtNLM"/>
    </source>
</evidence>
<organism evidence="1 2">
    <name type="scientific">Xaviernesmea oryzae</name>
    <dbReference type="NCBI Taxonomy" id="464029"/>
    <lineage>
        <taxon>Bacteria</taxon>
        <taxon>Pseudomonadati</taxon>
        <taxon>Pseudomonadota</taxon>
        <taxon>Alphaproteobacteria</taxon>
        <taxon>Hyphomicrobiales</taxon>
        <taxon>Rhizobiaceae</taxon>
        <taxon>Rhizobium/Agrobacterium group</taxon>
        <taxon>Xaviernesmea</taxon>
    </lineage>
</organism>
<protein>
    <recommendedName>
        <fullName evidence="3">Alanine racemase</fullName>
    </recommendedName>
</protein>
<evidence type="ECO:0000313" key="2">
    <source>
        <dbReference type="Proteomes" id="UP000186364"/>
    </source>
</evidence>
<dbReference type="EMBL" id="MKIP01000059">
    <property type="protein sequence ID" value="OLP57833.1"/>
    <property type="molecule type" value="Genomic_DNA"/>
</dbReference>
<name>A0A1Q9AQW9_9HYPH</name>
<dbReference type="Proteomes" id="UP000186364">
    <property type="component" value="Unassembled WGS sequence"/>
</dbReference>
<sequence length="70" mass="7706">MDGIMRQDRMSEMARAGAAPGILTIDVGALKRNHRLLAEGVSPAARAAVLKADACKIFTRLGHRYPRIYR</sequence>
<reference evidence="1 2" key="1">
    <citation type="submission" date="2016-09" db="EMBL/GenBank/DDBJ databases">
        <title>Rhizobium sp. nov., a novel species isolated from the rice rhizosphere.</title>
        <authorList>
            <person name="Zhao J."/>
            <person name="Zhang X."/>
        </authorList>
    </citation>
    <scope>NUCLEOTIDE SEQUENCE [LARGE SCALE GENOMIC DNA]</scope>
    <source>
        <strain evidence="1 2">1.7048</strain>
    </source>
</reference>
<comment type="caution">
    <text evidence="1">The sequence shown here is derived from an EMBL/GenBank/DDBJ whole genome shotgun (WGS) entry which is preliminary data.</text>
</comment>
<accession>A0A1Q9AQW9</accession>
<gene>
    <name evidence="1" type="ORF">BJF93_13355</name>
</gene>
<dbReference type="AlphaFoldDB" id="A0A1Q9AQW9"/>
<keyword evidence="2" id="KW-1185">Reference proteome</keyword>
<dbReference type="RefSeq" id="WP_075629738.1">
    <property type="nucleotide sequence ID" value="NZ_FOAM01000007.1"/>
</dbReference>
<evidence type="ECO:0000313" key="1">
    <source>
        <dbReference type="EMBL" id="OLP57833.1"/>
    </source>
</evidence>